<sequence>CTYLLVGASVVVVREERGLHALRFGELALGLGQQVADRRRARVEAVDLSPLPSNFLAQQLRVDVGVALFLWCWRRRRDHSDGRDRRDVRDDDRVDRCGAADGARDDGLLVPLDCLRGRLLRVVRLCGRLPLVRGGRLGLLVRAPPSLAVRAALLPQLRDALRVFLGRRVHRT</sequence>
<organism evidence="1 2">
    <name type="scientific">Pelagomonas calceolata</name>
    <dbReference type="NCBI Taxonomy" id="35677"/>
    <lineage>
        <taxon>Eukaryota</taxon>
        <taxon>Sar</taxon>
        <taxon>Stramenopiles</taxon>
        <taxon>Ochrophyta</taxon>
        <taxon>Pelagophyceae</taxon>
        <taxon>Pelagomonadales</taxon>
        <taxon>Pelagomonadaceae</taxon>
        <taxon>Pelagomonas</taxon>
    </lineage>
</organism>
<keyword evidence="2" id="KW-1185">Reference proteome</keyword>
<comment type="caution">
    <text evidence="1">The sequence shown here is derived from an EMBL/GenBank/DDBJ whole genome shotgun (WGS) entry which is preliminary data.</text>
</comment>
<proteinExistence type="predicted"/>
<dbReference type="EMBL" id="CAKKNE010000004">
    <property type="protein sequence ID" value="CAH0373776.1"/>
    <property type="molecule type" value="Genomic_DNA"/>
</dbReference>
<feature type="non-terminal residue" evidence="1">
    <location>
        <position position="1"/>
    </location>
</feature>
<dbReference type="Proteomes" id="UP000789595">
    <property type="component" value="Unassembled WGS sequence"/>
</dbReference>
<accession>A0A8J2SMZ0</accession>
<evidence type="ECO:0000313" key="2">
    <source>
        <dbReference type="Proteomes" id="UP000789595"/>
    </source>
</evidence>
<gene>
    <name evidence="1" type="ORF">PECAL_4P10140</name>
</gene>
<dbReference type="AlphaFoldDB" id="A0A8J2SMZ0"/>
<name>A0A8J2SMZ0_9STRA</name>
<evidence type="ECO:0000313" key="1">
    <source>
        <dbReference type="EMBL" id="CAH0373776.1"/>
    </source>
</evidence>
<reference evidence="1" key="1">
    <citation type="submission" date="2021-11" db="EMBL/GenBank/DDBJ databases">
        <authorList>
            <consortium name="Genoscope - CEA"/>
            <person name="William W."/>
        </authorList>
    </citation>
    <scope>NUCLEOTIDE SEQUENCE</scope>
</reference>
<protein>
    <submittedName>
        <fullName evidence="1">Uncharacterized protein</fullName>
    </submittedName>
</protein>